<dbReference type="PANTHER" id="PTHR12838">
    <property type="entry name" value="U3 SMALL NUCLEOLAR RNA-ASSOCIATED PROTEIN 11"/>
    <property type="match status" value="1"/>
</dbReference>
<proteinExistence type="inferred from homology"/>
<feature type="region of interest" description="Disordered" evidence="5">
    <location>
        <begin position="1"/>
        <end position="20"/>
    </location>
</feature>
<keyword evidence="7" id="KW-1185">Reference proteome</keyword>
<dbReference type="AlphaFoldDB" id="A0A5D2G8E5"/>
<dbReference type="GO" id="GO:0006364">
    <property type="term" value="P:rRNA processing"/>
    <property type="evidence" value="ECO:0007669"/>
    <property type="project" value="UniProtKB-KW"/>
</dbReference>
<sequence>MSSLRNAISRRAHKERAQPKKFGLLEKHKDYVVHPKVFHKKEEMLQKLKEKFL</sequence>
<keyword evidence="3" id="KW-0698">rRNA processing</keyword>
<evidence type="ECO:0000313" key="7">
    <source>
        <dbReference type="Proteomes" id="UP000323506"/>
    </source>
</evidence>
<comment type="subcellular location">
    <subcellularLocation>
        <location evidence="1">Nucleus</location>
        <location evidence="1">Nucleolus</location>
    </subcellularLocation>
</comment>
<dbReference type="Proteomes" id="UP000323506">
    <property type="component" value="Chromosome A06"/>
</dbReference>
<dbReference type="Pfam" id="PF03998">
    <property type="entry name" value="Utp11"/>
    <property type="match status" value="1"/>
</dbReference>
<organism evidence="6 7">
    <name type="scientific">Gossypium darwinii</name>
    <name type="common">Darwin's cotton</name>
    <name type="synonym">Gossypium barbadense var. darwinii</name>
    <dbReference type="NCBI Taxonomy" id="34276"/>
    <lineage>
        <taxon>Eukaryota</taxon>
        <taxon>Viridiplantae</taxon>
        <taxon>Streptophyta</taxon>
        <taxon>Embryophyta</taxon>
        <taxon>Tracheophyta</taxon>
        <taxon>Spermatophyta</taxon>
        <taxon>Magnoliopsida</taxon>
        <taxon>eudicotyledons</taxon>
        <taxon>Gunneridae</taxon>
        <taxon>Pentapetalae</taxon>
        <taxon>rosids</taxon>
        <taxon>malvids</taxon>
        <taxon>Malvales</taxon>
        <taxon>Malvaceae</taxon>
        <taxon>Malvoideae</taxon>
        <taxon>Gossypium</taxon>
    </lineage>
</organism>
<evidence type="ECO:0000256" key="4">
    <source>
        <dbReference type="ARBA" id="ARBA00023242"/>
    </source>
</evidence>
<protein>
    <submittedName>
        <fullName evidence="6">Uncharacterized protein</fullName>
    </submittedName>
</protein>
<accession>A0A5D2G8E5</accession>
<reference evidence="6 7" key="1">
    <citation type="submission" date="2019-06" db="EMBL/GenBank/DDBJ databases">
        <title>WGS assembly of Gossypium darwinii.</title>
        <authorList>
            <person name="Chen Z.J."/>
            <person name="Sreedasyam A."/>
            <person name="Ando A."/>
            <person name="Song Q."/>
            <person name="De L."/>
            <person name="Hulse-Kemp A."/>
            <person name="Ding M."/>
            <person name="Ye W."/>
            <person name="Kirkbride R."/>
            <person name="Jenkins J."/>
            <person name="Plott C."/>
            <person name="Lovell J."/>
            <person name="Lin Y.-M."/>
            <person name="Vaughn R."/>
            <person name="Liu B."/>
            <person name="Li W."/>
            <person name="Simpson S."/>
            <person name="Scheffler B."/>
            <person name="Saski C."/>
            <person name="Grover C."/>
            <person name="Hu G."/>
            <person name="Conover J."/>
            <person name="Carlson J."/>
            <person name="Shu S."/>
            <person name="Boston L."/>
            <person name="Williams M."/>
            <person name="Peterson D."/>
            <person name="Mcgee K."/>
            <person name="Jones D."/>
            <person name="Wendel J."/>
            <person name="Stelly D."/>
            <person name="Grimwood J."/>
            <person name="Schmutz J."/>
        </authorList>
    </citation>
    <scope>NUCLEOTIDE SEQUENCE [LARGE SCALE GENOMIC DNA]</scope>
    <source>
        <strain evidence="6">1808015.09</strain>
    </source>
</reference>
<dbReference type="InterPro" id="IPR007144">
    <property type="entry name" value="SSU_processome_Utp11"/>
</dbReference>
<name>A0A5D2G8E5_GOSDA</name>
<evidence type="ECO:0000256" key="3">
    <source>
        <dbReference type="ARBA" id="ARBA00022552"/>
    </source>
</evidence>
<keyword evidence="4" id="KW-0539">Nucleus</keyword>
<evidence type="ECO:0000256" key="5">
    <source>
        <dbReference type="SAM" id="MobiDB-lite"/>
    </source>
</evidence>
<evidence type="ECO:0000256" key="1">
    <source>
        <dbReference type="ARBA" id="ARBA00004604"/>
    </source>
</evidence>
<dbReference type="EMBL" id="CM017693">
    <property type="protein sequence ID" value="TYH14434.1"/>
    <property type="molecule type" value="Genomic_DNA"/>
</dbReference>
<dbReference type="GO" id="GO:0032040">
    <property type="term" value="C:small-subunit processome"/>
    <property type="evidence" value="ECO:0007669"/>
    <property type="project" value="InterPro"/>
</dbReference>
<comment type="similarity">
    <text evidence="2">Belongs to the UTP11 family.</text>
</comment>
<dbReference type="PANTHER" id="PTHR12838:SF0">
    <property type="entry name" value="U3 SMALL NUCLEOLAR RNA-ASSOCIATED PROTEIN 11-RELATED"/>
    <property type="match status" value="1"/>
</dbReference>
<evidence type="ECO:0000313" key="6">
    <source>
        <dbReference type="EMBL" id="TYH14434.1"/>
    </source>
</evidence>
<evidence type="ECO:0000256" key="2">
    <source>
        <dbReference type="ARBA" id="ARBA00008105"/>
    </source>
</evidence>
<gene>
    <name evidence="6" type="ORF">ES288_A06G220400v1</name>
</gene>